<dbReference type="Proteomes" id="UP000233786">
    <property type="component" value="Unassembled WGS sequence"/>
</dbReference>
<sequence>MTVARIENLVVTRSRDGVAVVDGIGFAVRPGEVVALMGASGSGKTTTALTLLGHVRPGLEVRSGSVRTQECDPFDPTHTMRLRRRIVSFLGQDPASALNPARRIGRQLAETVRIRSGLQGDEVAAEIRRLLARMRLPTDAGFLRRFPHQLSGGQARRVAFTRALAGSPALLVLDEPTAGLDPAVAEDVRGLIGEALTGCAAVLVSHDRATVRALAHHVLVLERGKVHDAGSPHEVLAPRPATTPLPSTSDHEGGLVISGLRAGHGKQAVLHGIDLRVAAGQCVAVVGPSGSGKSTLARCVVGLHRRHAGTMSLDGVALAPAAARRRADQRRAVQLVAQDSAGALNPHETVRSALTRPMRARSVEQAEREAERLLGRVRLPVTFLDRYPGSLSGGERQRVNLARALACDPTVLVCDEVTSALDAGTADAVLDLLDELRATLRLSVVLITHDLSEVVRCASHVTVLGGGRVVECGPVSEVLTDPRHPATRALVEHAPSITTTEG</sequence>
<keyword evidence="4 6" id="KW-0067">ATP-binding</keyword>
<dbReference type="InterPro" id="IPR003593">
    <property type="entry name" value="AAA+_ATPase"/>
</dbReference>
<dbReference type="PANTHER" id="PTHR43776">
    <property type="entry name" value="TRANSPORT ATP-BINDING PROTEIN"/>
    <property type="match status" value="1"/>
</dbReference>
<dbReference type="RefSeq" id="WP_010314826.1">
    <property type="nucleotide sequence ID" value="NZ_CP061007.1"/>
</dbReference>
<dbReference type="SMART" id="SM00382">
    <property type="entry name" value="AAA"/>
    <property type="match status" value="2"/>
</dbReference>
<dbReference type="Gene3D" id="3.40.50.300">
    <property type="entry name" value="P-loop containing nucleotide triphosphate hydrolases"/>
    <property type="match status" value="2"/>
</dbReference>
<keyword evidence="7" id="KW-1185">Reference proteome</keyword>
<evidence type="ECO:0000256" key="1">
    <source>
        <dbReference type="ARBA" id="ARBA00005417"/>
    </source>
</evidence>
<feature type="domain" description="ABC transporter" evidence="5">
    <location>
        <begin position="255"/>
        <end position="491"/>
    </location>
</feature>
<dbReference type="STRING" id="994479.GCA_000194155_07250"/>
<dbReference type="GO" id="GO:0055085">
    <property type="term" value="P:transmembrane transport"/>
    <property type="evidence" value="ECO:0007669"/>
    <property type="project" value="UniProtKB-ARBA"/>
</dbReference>
<proteinExistence type="inferred from homology"/>
<keyword evidence="2" id="KW-0813">Transport</keyword>
<dbReference type="Pfam" id="PF00005">
    <property type="entry name" value="ABC_tran"/>
    <property type="match status" value="2"/>
</dbReference>
<gene>
    <name evidence="6" type="ORF">A8926_4301</name>
</gene>
<keyword evidence="3" id="KW-0547">Nucleotide-binding</keyword>
<dbReference type="GO" id="GO:0005524">
    <property type="term" value="F:ATP binding"/>
    <property type="evidence" value="ECO:0007669"/>
    <property type="project" value="UniProtKB-KW"/>
</dbReference>
<dbReference type="GO" id="GO:0016887">
    <property type="term" value="F:ATP hydrolysis activity"/>
    <property type="evidence" value="ECO:0007669"/>
    <property type="project" value="InterPro"/>
</dbReference>
<evidence type="ECO:0000256" key="2">
    <source>
        <dbReference type="ARBA" id="ARBA00022448"/>
    </source>
</evidence>
<dbReference type="EMBL" id="PJNB01000001">
    <property type="protein sequence ID" value="PKW16468.1"/>
    <property type="molecule type" value="Genomic_DNA"/>
</dbReference>
<dbReference type="CDD" id="cd03257">
    <property type="entry name" value="ABC_NikE_OppD_transporters"/>
    <property type="match status" value="2"/>
</dbReference>
<dbReference type="PANTHER" id="PTHR43776:SF7">
    <property type="entry name" value="D,D-DIPEPTIDE TRANSPORT ATP-BINDING PROTEIN DDPF-RELATED"/>
    <property type="match status" value="1"/>
</dbReference>
<dbReference type="AlphaFoldDB" id="A0A2N3Y0M0"/>
<evidence type="ECO:0000313" key="7">
    <source>
        <dbReference type="Proteomes" id="UP000233786"/>
    </source>
</evidence>
<accession>A0A2N3Y0M0</accession>
<protein>
    <submittedName>
        <fullName evidence="6">Peptide/nickel transport system ATP-binding protein</fullName>
    </submittedName>
</protein>
<dbReference type="InterPro" id="IPR050319">
    <property type="entry name" value="ABC_transp_ATP-bind"/>
</dbReference>
<dbReference type="PROSITE" id="PS00211">
    <property type="entry name" value="ABC_TRANSPORTER_1"/>
    <property type="match status" value="1"/>
</dbReference>
<reference evidence="6" key="1">
    <citation type="submission" date="2017-12" db="EMBL/GenBank/DDBJ databases">
        <title>Sequencing the genomes of 1000 Actinobacteria strains.</title>
        <authorList>
            <person name="Klenk H.-P."/>
        </authorList>
    </citation>
    <scope>NUCLEOTIDE SEQUENCE [LARGE SCALE GENOMIC DNA]</scope>
    <source>
        <strain evidence="6">DSM 44228</strain>
    </source>
</reference>
<evidence type="ECO:0000256" key="4">
    <source>
        <dbReference type="ARBA" id="ARBA00022840"/>
    </source>
</evidence>
<dbReference type="InterPro" id="IPR017871">
    <property type="entry name" value="ABC_transporter-like_CS"/>
</dbReference>
<name>A0A2N3Y0M0_SACSN</name>
<comment type="similarity">
    <text evidence="1">Belongs to the ABC transporter superfamily.</text>
</comment>
<dbReference type="SUPFAM" id="SSF52540">
    <property type="entry name" value="P-loop containing nucleoside triphosphate hydrolases"/>
    <property type="match status" value="2"/>
</dbReference>
<dbReference type="PROSITE" id="PS50893">
    <property type="entry name" value="ABC_TRANSPORTER_2"/>
    <property type="match status" value="2"/>
</dbReference>
<dbReference type="InterPro" id="IPR003439">
    <property type="entry name" value="ABC_transporter-like_ATP-bd"/>
</dbReference>
<feature type="domain" description="ABC transporter" evidence="5">
    <location>
        <begin position="4"/>
        <end position="248"/>
    </location>
</feature>
<evidence type="ECO:0000313" key="6">
    <source>
        <dbReference type="EMBL" id="PKW16468.1"/>
    </source>
</evidence>
<organism evidence="6 7">
    <name type="scientific">Saccharopolyspora spinosa</name>
    <dbReference type="NCBI Taxonomy" id="60894"/>
    <lineage>
        <taxon>Bacteria</taxon>
        <taxon>Bacillati</taxon>
        <taxon>Actinomycetota</taxon>
        <taxon>Actinomycetes</taxon>
        <taxon>Pseudonocardiales</taxon>
        <taxon>Pseudonocardiaceae</taxon>
        <taxon>Saccharopolyspora</taxon>
    </lineage>
</organism>
<evidence type="ECO:0000256" key="3">
    <source>
        <dbReference type="ARBA" id="ARBA00022741"/>
    </source>
</evidence>
<dbReference type="InterPro" id="IPR027417">
    <property type="entry name" value="P-loop_NTPase"/>
</dbReference>
<evidence type="ECO:0000259" key="5">
    <source>
        <dbReference type="PROSITE" id="PS50893"/>
    </source>
</evidence>
<comment type="caution">
    <text evidence="6">The sequence shown here is derived from an EMBL/GenBank/DDBJ whole genome shotgun (WGS) entry which is preliminary data.</text>
</comment>
<dbReference type="OrthoDB" id="3169708at2"/>